<comment type="caution">
    <text evidence="2">The sequence shown here is derived from an EMBL/GenBank/DDBJ whole genome shotgun (WGS) entry which is preliminary data.</text>
</comment>
<feature type="domain" description="CoA-binding" evidence="1">
    <location>
        <begin position="11"/>
        <end position="103"/>
    </location>
</feature>
<organism evidence="2 3">
    <name type="scientific">Alkaliphilus flagellatus</name>
    <dbReference type="NCBI Taxonomy" id="2841507"/>
    <lineage>
        <taxon>Bacteria</taxon>
        <taxon>Bacillati</taxon>
        <taxon>Bacillota</taxon>
        <taxon>Clostridia</taxon>
        <taxon>Peptostreptococcales</taxon>
        <taxon>Natronincolaceae</taxon>
        <taxon>Alkaliphilus</taxon>
    </lineage>
</organism>
<protein>
    <submittedName>
        <fullName evidence="2">CoA-binding protein</fullName>
    </submittedName>
</protein>
<dbReference type="Pfam" id="PF13380">
    <property type="entry name" value="CoA_binding_2"/>
    <property type="match status" value="1"/>
</dbReference>
<sequence>MDKIEQVKKEMLSKKVWAVVGATPDSEKFGYKIYKKLKDHGYTVYGVNPKYESLDGDRLYSSLKDLPEKPECIDMVVNPKVTKSTLTEIKELGIEYVWFQPGTFDEDIIDMAEEDGLQIVYYDCVLVALGNGH</sequence>
<dbReference type="InterPro" id="IPR003781">
    <property type="entry name" value="CoA-bd"/>
</dbReference>
<dbReference type="RefSeq" id="WP_216418594.1">
    <property type="nucleotide sequence ID" value="NZ_JAHLQK010000006.1"/>
</dbReference>
<keyword evidence="3" id="KW-1185">Reference proteome</keyword>
<dbReference type="Proteomes" id="UP000779508">
    <property type="component" value="Unassembled WGS sequence"/>
</dbReference>
<name>A0ABS6G6A1_9FIRM</name>
<evidence type="ECO:0000313" key="2">
    <source>
        <dbReference type="EMBL" id="MBU5677666.1"/>
    </source>
</evidence>
<dbReference type="EMBL" id="JAHLQK010000006">
    <property type="protein sequence ID" value="MBU5677666.1"/>
    <property type="molecule type" value="Genomic_DNA"/>
</dbReference>
<evidence type="ECO:0000313" key="3">
    <source>
        <dbReference type="Proteomes" id="UP000779508"/>
    </source>
</evidence>
<evidence type="ECO:0000259" key="1">
    <source>
        <dbReference type="SMART" id="SM00881"/>
    </source>
</evidence>
<dbReference type="SMART" id="SM00881">
    <property type="entry name" value="CoA_binding"/>
    <property type="match status" value="1"/>
</dbReference>
<reference evidence="2 3" key="1">
    <citation type="submission" date="2021-06" db="EMBL/GenBank/DDBJ databases">
        <authorList>
            <person name="Sun Q."/>
            <person name="Li D."/>
        </authorList>
    </citation>
    <scope>NUCLEOTIDE SEQUENCE [LARGE SCALE GENOMIC DNA]</scope>
    <source>
        <strain evidence="2 3">MSJ-5</strain>
    </source>
</reference>
<proteinExistence type="predicted"/>
<dbReference type="PANTHER" id="PTHR33303">
    <property type="entry name" value="CYTOPLASMIC PROTEIN-RELATED"/>
    <property type="match status" value="1"/>
</dbReference>
<gene>
    <name evidence="2" type="ORF">KQI88_14690</name>
</gene>
<dbReference type="PANTHER" id="PTHR33303:SF2">
    <property type="entry name" value="COA-BINDING DOMAIN-CONTAINING PROTEIN"/>
    <property type="match status" value="1"/>
</dbReference>
<accession>A0ABS6G6A1</accession>